<dbReference type="InterPro" id="IPR032394">
    <property type="entry name" value="Anoct_dimer"/>
</dbReference>
<dbReference type="PANTHER" id="PTHR12308:SF84">
    <property type="entry name" value="ANOCTAMIN"/>
    <property type="match status" value="1"/>
</dbReference>
<organism evidence="12 13">
    <name type="scientific">Porites lobata</name>
    <dbReference type="NCBI Taxonomy" id="104759"/>
    <lineage>
        <taxon>Eukaryota</taxon>
        <taxon>Metazoa</taxon>
        <taxon>Cnidaria</taxon>
        <taxon>Anthozoa</taxon>
        <taxon>Hexacorallia</taxon>
        <taxon>Scleractinia</taxon>
        <taxon>Fungiina</taxon>
        <taxon>Poritidae</taxon>
        <taxon>Porites</taxon>
    </lineage>
</organism>
<feature type="transmembrane region" description="Helical" evidence="8">
    <location>
        <begin position="642"/>
        <end position="667"/>
    </location>
</feature>
<evidence type="ECO:0000256" key="2">
    <source>
        <dbReference type="ARBA" id="ARBA00009671"/>
    </source>
</evidence>
<evidence type="ECO:0000256" key="4">
    <source>
        <dbReference type="ARBA" id="ARBA00022692"/>
    </source>
</evidence>
<comment type="caution">
    <text evidence="12">The sequence shown here is derived from an EMBL/GenBank/DDBJ whole genome shotgun (WGS) entry which is preliminary data.</text>
</comment>
<proteinExistence type="inferred from homology"/>
<evidence type="ECO:0000256" key="8">
    <source>
        <dbReference type="RuleBase" id="RU280814"/>
    </source>
</evidence>
<keyword evidence="4 8" id="KW-0812">Transmembrane</keyword>
<evidence type="ECO:0000256" key="1">
    <source>
        <dbReference type="ARBA" id="ARBA00004651"/>
    </source>
</evidence>
<evidence type="ECO:0000256" key="9">
    <source>
        <dbReference type="SAM" id="MobiDB-lite"/>
    </source>
</evidence>
<dbReference type="Pfam" id="PF16178">
    <property type="entry name" value="Anoct_dimer"/>
    <property type="match status" value="1"/>
</dbReference>
<dbReference type="SUPFAM" id="SSF90112">
    <property type="entry name" value="Neurotransmitter-gated ion-channel transmembrane pore"/>
    <property type="match status" value="1"/>
</dbReference>
<dbReference type="Pfam" id="PF04547">
    <property type="entry name" value="Anoctamin"/>
    <property type="match status" value="2"/>
</dbReference>
<dbReference type="PANTHER" id="PTHR12308">
    <property type="entry name" value="ANOCTAMIN"/>
    <property type="match status" value="1"/>
</dbReference>
<evidence type="ECO:0000256" key="6">
    <source>
        <dbReference type="ARBA" id="ARBA00023136"/>
    </source>
</evidence>
<evidence type="ECO:0000256" key="3">
    <source>
        <dbReference type="ARBA" id="ARBA00022475"/>
    </source>
</evidence>
<gene>
    <name evidence="12" type="ORF">PLOB_00035422</name>
</gene>
<feature type="domain" description="Anoctamin dimerisation" evidence="11">
    <location>
        <begin position="76"/>
        <end position="135"/>
    </location>
</feature>
<dbReference type="InterPro" id="IPR036719">
    <property type="entry name" value="Neuro-gated_channel_TM_sf"/>
</dbReference>
<feature type="domain" description="Anoctamin transmembrane" evidence="10">
    <location>
        <begin position="139"/>
        <end position="474"/>
    </location>
</feature>
<evidence type="ECO:0000313" key="13">
    <source>
        <dbReference type="Proteomes" id="UP001159405"/>
    </source>
</evidence>
<evidence type="ECO:0000256" key="7">
    <source>
        <dbReference type="ARBA" id="ARBA00023180"/>
    </source>
</evidence>
<feature type="region of interest" description="Disordered" evidence="9">
    <location>
        <begin position="716"/>
        <end position="749"/>
    </location>
</feature>
<dbReference type="InterPro" id="IPR007632">
    <property type="entry name" value="Anoctamin"/>
</dbReference>
<keyword evidence="13" id="KW-1185">Reference proteome</keyword>
<comment type="caution">
    <text evidence="8">Lacks conserved residue(s) required for the propagation of feature annotation.</text>
</comment>
<feature type="transmembrane region" description="Helical" evidence="8">
    <location>
        <begin position="150"/>
        <end position="176"/>
    </location>
</feature>
<feature type="transmembrane region" description="Helical" evidence="8">
    <location>
        <begin position="462"/>
        <end position="482"/>
    </location>
</feature>
<keyword evidence="3" id="KW-1003">Cell membrane</keyword>
<feature type="transmembrane region" description="Helical" evidence="8">
    <location>
        <begin position="488"/>
        <end position="509"/>
    </location>
</feature>
<evidence type="ECO:0000259" key="10">
    <source>
        <dbReference type="Pfam" id="PF04547"/>
    </source>
</evidence>
<feature type="transmembrane region" description="Helical" evidence="8">
    <location>
        <begin position="304"/>
        <end position="328"/>
    </location>
</feature>
<evidence type="ECO:0000313" key="12">
    <source>
        <dbReference type="EMBL" id="CAH3037205.1"/>
    </source>
</evidence>
<dbReference type="InterPro" id="IPR049452">
    <property type="entry name" value="Anoctamin_TM"/>
</dbReference>
<dbReference type="Proteomes" id="UP001159405">
    <property type="component" value="Unassembled WGS sequence"/>
</dbReference>
<feature type="compositionally biased region" description="Polar residues" evidence="9">
    <location>
        <begin position="740"/>
        <end position="749"/>
    </location>
</feature>
<feature type="compositionally biased region" description="Basic and acidic residues" evidence="9">
    <location>
        <begin position="728"/>
        <end position="737"/>
    </location>
</feature>
<feature type="transmembrane region" description="Helical" evidence="8">
    <location>
        <begin position="348"/>
        <end position="367"/>
    </location>
</feature>
<evidence type="ECO:0000259" key="11">
    <source>
        <dbReference type="Pfam" id="PF16178"/>
    </source>
</evidence>
<reference evidence="12 13" key="1">
    <citation type="submission" date="2022-05" db="EMBL/GenBank/DDBJ databases">
        <authorList>
            <consortium name="Genoscope - CEA"/>
            <person name="William W."/>
        </authorList>
    </citation>
    <scope>NUCLEOTIDE SEQUENCE [LARGE SCALE GENOMIC DNA]</scope>
</reference>
<keyword evidence="5 8" id="KW-1133">Transmembrane helix</keyword>
<comment type="subcellular location">
    <subcellularLocation>
        <location evidence="1">Cell membrane</location>
        <topology evidence="1">Multi-pass membrane protein</topology>
    </subcellularLocation>
    <subcellularLocation>
        <location evidence="8">Membrane</location>
        <topology evidence="8">Multi-pass membrane protein</topology>
    </subcellularLocation>
</comment>
<comment type="similarity">
    <text evidence="2 8">Belongs to the anoctamin family.</text>
</comment>
<feature type="transmembrane region" description="Helical" evidence="8">
    <location>
        <begin position="230"/>
        <end position="249"/>
    </location>
</feature>
<keyword evidence="7" id="KW-0325">Glycoprotein</keyword>
<name>A0ABN8MW99_9CNID</name>
<keyword evidence="6 8" id="KW-0472">Membrane</keyword>
<feature type="domain" description="Anoctamin transmembrane" evidence="10">
    <location>
        <begin position="482"/>
        <end position="681"/>
    </location>
</feature>
<evidence type="ECO:0000256" key="5">
    <source>
        <dbReference type="ARBA" id="ARBA00022989"/>
    </source>
</evidence>
<protein>
    <recommendedName>
        <fullName evidence="8">Anoctamin</fullName>
    </recommendedName>
</protein>
<accession>A0ABN8MW99</accession>
<sequence length="749" mass="85457">MANFRQDRFEKFVKNDHIEEFFDNIDRVYIVQRICKSAYFGASDGKMKSLDDQTGSAERGPVDDQTEPAEENPSVDKTEEVDVGLEKLILNGAYVAAYPLHDGPDVLERDKIPKNDRQCLKRDWARPGRLCKYQPYDAINKYFGSEIAMYFAWVGFYTGMLAPLAIIGLIVFLYGIGSAGDHIPVKDVCDENNKGKWYMCPLCDKKCSYWDLASTTCVYAYVTHFFDNDWTVGLAVIASIWGTLFLELWKRRQRILAYEWNMDSLEEEEELLRPEFPASRYITENKLTGKKKIRIPKFEKYSRLSAVVVLVLTMIALVIAAVVGVIIYRAAVFASLSGHCDRMIHTRARIITSATAAFLNLVAINLMKFVYNKLALWLTNFENPPTRSAYEYSFTWKMYLFQFANTYASVFYIAFFKSERVIGTPGKYERIAEKFRLDGCSEQGCFLELCVQLLILMVGQQIIGIIMEVAIPVFILFCSLVIVLQYGFATMFVAAFPLGPLFALLSSAIRIRADAFNFVSQFRRPDIVHAKDIGAWFRILKLITKVSILVNAFVLAFTSEFIPKLLYRVKYSSESSSGGTLTGYINNSLSSIHTTDIFRKEPGTEPEDSFAQLPYNDSVCRYRGYHEDFWPYNFSKQYWELIAVRLAFVFVFQFTVFLVSNSITYLVPDVPESFALKKKREKELIKIEFGNKVLKARSTQTASVFSNEVVQPLAKEPVGNQPVGPHLASEDAVERPLEGTGQQWQQLPE</sequence>
<feature type="region of interest" description="Disordered" evidence="9">
    <location>
        <begin position="49"/>
        <end position="79"/>
    </location>
</feature>
<dbReference type="EMBL" id="CALNXK010000005">
    <property type="protein sequence ID" value="CAH3037205.1"/>
    <property type="molecule type" value="Genomic_DNA"/>
</dbReference>